<dbReference type="AlphaFoldDB" id="A0A1V6C4A8"/>
<sequence>MKHRGIILIFTGNGKGKTTAAVGCSARMLGWRKRVVYCTFFKNSLSGEIKILKKMDGCKLYMFCCKYPTFSGKNINRKEFEKFFNVEWNNFLKQFRKIKSCDLLVMDEILIAIRDNLIKESDLFSFIKQAQKQMPGMNIILTGRGRAKTIFEIADIITEMRCIKHPYPYIKASKGIEY</sequence>
<dbReference type="SUPFAM" id="SSF52540">
    <property type="entry name" value="P-loop containing nucleoside triphosphate hydrolases"/>
    <property type="match status" value="1"/>
</dbReference>
<reference evidence="1" key="1">
    <citation type="submission" date="2017-02" db="EMBL/GenBank/DDBJ databases">
        <title>Delving into the versatile metabolic prowess of the omnipresent phylum Bacteroidetes.</title>
        <authorList>
            <person name="Nobu M.K."/>
            <person name="Mei R."/>
            <person name="Narihiro T."/>
            <person name="Kuroda K."/>
            <person name="Liu W.-T."/>
        </authorList>
    </citation>
    <scope>NUCLEOTIDE SEQUENCE</scope>
    <source>
        <strain evidence="1">ADurb.Bin131</strain>
    </source>
</reference>
<dbReference type="GO" id="GO:0005524">
    <property type="term" value="F:ATP binding"/>
    <property type="evidence" value="ECO:0007669"/>
    <property type="project" value="InterPro"/>
</dbReference>
<dbReference type="Pfam" id="PF02572">
    <property type="entry name" value="CobA_CobO_BtuR"/>
    <property type="match status" value="1"/>
</dbReference>
<gene>
    <name evidence="1" type="primary">btuR</name>
    <name evidence="1" type="ORF">BWX89_01616</name>
</gene>
<organism evidence="1">
    <name type="scientific">candidate division TA06 bacterium ADurb.Bin131</name>
    <dbReference type="NCBI Taxonomy" id="1852827"/>
    <lineage>
        <taxon>Bacteria</taxon>
        <taxon>Bacteria division TA06</taxon>
    </lineage>
</organism>
<keyword evidence="1" id="KW-0808">Transferase</keyword>
<comment type="caution">
    <text evidence="1">The sequence shown here is derived from an EMBL/GenBank/DDBJ whole genome shotgun (WGS) entry which is preliminary data.</text>
</comment>
<dbReference type="GO" id="GO:0008817">
    <property type="term" value="F:corrinoid adenosyltransferase activity"/>
    <property type="evidence" value="ECO:0007669"/>
    <property type="project" value="UniProtKB-EC"/>
</dbReference>
<proteinExistence type="predicted"/>
<name>A0A1V6C4A8_UNCT6</name>
<protein>
    <submittedName>
        <fullName evidence="1">Cob(I)yrinic acid a,c-diamide adenosyltransferase</fullName>
        <ecNumber evidence="1">2.5.1.17</ecNumber>
    </submittedName>
</protein>
<dbReference type="GO" id="GO:0009236">
    <property type="term" value="P:cobalamin biosynthetic process"/>
    <property type="evidence" value="ECO:0007669"/>
    <property type="project" value="InterPro"/>
</dbReference>
<dbReference type="InterPro" id="IPR027417">
    <property type="entry name" value="P-loop_NTPase"/>
</dbReference>
<evidence type="ECO:0000313" key="1">
    <source>
        <dbReference type="EMBL" id="OQB71695.1"/>
    </source>
</evidence>
<dbReference type="PANTHER" id="PTHR46638:SF1">
    <property type="entry name" value="CORRINOID ADENOSYLTRANSFERASE"/>
    <property type="match status" value="1"/>
</dbReference>
<dbReference type="PIRSF" id="PIRSF015617">
    <property type="entry name" value="Adensltrnsf_CobA"/>
    <property type="match status" value="1"/>
</dbReference>
<dbReference type="EC" id="2.5.1.17" evidence="1"/>
<accession>A0A1V6C4A8</accession>
<dbReference type="InterPro" id="IPR003724">
    <property type="entry name" value="CblAdoTrfase_CobA"/>
</dbReference>
<dbReference type="PANTHER" id="PTHR46638">
    <property type="entry name" value="CORRINOID ADENOSYLTRANSFERASE"/>
    <property type="match status" value="1"/>
</dbReference>
<dbReference type="EMBL" id="MWDQ01000150">
    <property type="protein sequence ID" value="OQB71695.1"/>
    <property type="molecule type" value="Genomic_DNA"/>
</dbReference>
<dbReference type="Proteomes" id="UP000485562">
    <property type="component" value="Unassembled WGS sequence"/>
</dbReference>
<dbReference type="Gene3D" id="3.40.50.300">
    <property type="entry name" value="P-loop containing nucleotide triphosphate hydrolases"/>
    <property type="match status" value="1"/>
</dbReference>